<sequence length="80" mass="9398">MLNLINENEAIIKESLGLINKKVYNLISLVESENTLKTGRFPFVTREGKWIFKDSWANGFFIGEMLLLYRITKEKNCYHI</sequence>
<dbReference type="STRING" id="33935.ADM90_19845"/>
<dbReference type="AlphaFoldDB" id="A0A0N1J051"/>
<organism evidence="1 2">
    <name type="scientific">Lysinibacillus macroides</name>
    <dbReference type="NCBI Taxonomy" id="33935"/>
    <lineage>
        <taxon>Bacteria</taxon>
        <taxon>Bacillati</taxon>
        <taxon>Bacillota</taxon>
        <taxon>Bacilli</taxon>
        <taxon>Bacillales</taxon>
        <taxon>Bacillaceae</taxon>
        <taxon>Lysinibacillus</taxon>
    </lineage>
</organism>
<name>A0A0N1J051_9BACI</name>
<dbReference type="EMBL" id="LGCI01000010">
    <property type="protein sequence ID" value="KOY81377.1"/>
    <property type="molecule type" value="Genomic_DNA"/>
</dbReference>
<keyword evidence="2" id="KW-1185">Reference proteome</keyword>
<dbReference type="PATRIC" id="fig|33935.3.peg.2796"/>
<accession>A0A0N1J051</accession>
<gene>
    <name evidence="1" type="ORF">ADM90_19845</name>
</gene>
<dbReference type="RefSeq" id="WP_053996623.1">
    <property type="nucleotide sequence ID" value="NZ_CP065643.1"/>
</dbReference>
<evidence type="ECO:0000313" key="1">
    <source>
        <dbReference type="EMBL" id="KOY81377.1"/>
    </source>
</evidence>
<protein>
    <submittedName>
        <fullName evidence="1">Uncharacterized protein</fullName>
    </submittedName>
</protein>
<evidence type="ECO:0000313" key="2">
    <source>
        <dbReference type="Proteomes" id="UP000037977"/>
    </source>
</evidence>
<reference evidence="1 2" key="1">
    <citation type="submission" date="2015-07" db="EMBL/GenBank/DDBJ databases">
        <title>Genome sequencing project for genomic taxonomy and phylogenomics of Bacillus-like bacteria.</title>
        <authorList>
            <person name="Liu B."/>
            <person name="Wang J."/>
            <person name="Zhu Y."/>
            <person name="Liu G."/>
            <person name="Chen Q."/>
            <person name="Chen Z."/>
            <person name="Che J."/>
            <person name="Ge C."/>
            <person name="Shi H."/>
            <person name="Pan Z."/>
            <person name="Liu X."/>
        </authorList>
    </citation>
    <scope>NUCLEOTIDE SEQUENCE [LARGE SCALE GENOMIC DNA]</scope>
    <source>
        <strain evidence="1 2">DSM 54</strain>
    </source>
</reference>
<proteinExistence type="predicted"/>
<comment type="caution">
    <text evidence="1">The sequence shown here is derived from an EMBL/GenBank/DDBJ whole genome shotgun (WGS) entry which is preliminary data.</text>
</comment>
<dbReference type="Proteomes" id="UP000037977">
    <property type="component" value="Unassembled WGS sequence"/>
</dbReference>